<comment type="caution">
    <text evidence="2">The sequence shown here is derived from an EMBL/GenBank/DDBJ whole genome shotgun (WGS) entry which is preliminary data.</text>
</comment>
<evidence type="ECO:0000313" key="3">
    <source>
        <dbReference type="Proteomes" id="UP001500831"/>
    </source>
</evidence>
<gene>
    <name evidence="2" type="ORF">GCM10010517_81920</name>
</gene>
<feature type="signal peptide" evidence="1">
    <location>
        <begin position="1"/>
        <end position="23"/>
    </location>
</feature>
<keyword evidence="1" id="KW-0732">Signal</keyword>
<sequence length="189" mass="20298">MRKKALPAALAAAALAALTLAPAAPAAAAAGESIQIIHTYTETVKEWSSRFACPANEVMIGRSHYGDENGYTTYRCGRIYINGEQVVVTPTGGDARVKESNSFYNTPGDAAIIGRTHFGDENDYTTYYAGELSWQGKTVRLTSRTWTSAYKESNHSSGAGVGQVMTGRSHRGDENGITKYEYATVTIDG</sequence>
<name>A0ABN3WK63_9ACTN</name>
<evidence type="ECO:0000256" key="1">
    <source>
        <dbReference type="SAM" id="SignalP"/>
    </source>
</evidence>
<accession>A0ABN3WK63</accession>
<protein>
    <submittedName>
        <fullName evidence="2">Uncharacterized protein</fullName>
    </submittedName>
</protein>
<keyword evidence="3" id="KW-1185">Reference proteome</keyword>
<evidence type="ECO:0000313" key="2">
    <source>
        <dbReference type="EMBL" id="GAA2916178.1"/>
    </source>
</evidence>
<proteinExistence type="predicted"/>
<dbReference type="EMBL" id="BAAAVI010000168">
    <property type="protein sequence ID" value="GAA2916178.1"/>
    <property type="molecule type" value="Genomic_DNA"/>
</dbReference>
<dbReference type="Proteomes" id="UP001500831">
    <property type="component" value="Unassembled WGS sequence"/>
</dbReference>
<feature type="chain" id="PRO_5046373076" evidence="1">
    <location>
        <begin position="24"/>
        <end position="189"/>
    </location>
</feature>
<reference evidence="2 3" key="1">
    <citation type="journal article" date="2019" name="Int. J. Syst. Evol. Microbiol.">
        <title>The Global Catalogue of Microorganisms (GCM) 10K type strain sequencing project: providing services to taxonomists for standard genome sequencing and annotation.</title>
        <authorList>
            <consortium name="The Broad Institute Genomics Platform"/>
            <consortium name="The Broad Institute Genome Sequencing Center for Infectious Disease"/>
            <person name="Wu L."/>
            <person name="Ma J."/>
        </authorList>
    </citation>
    <scope>NUCLEOTIDE SEQUENCE [LARGE SCALE GENOMIC DNA]</scope>
    <source>
        <strain evidence="2 3">JCM 6242</strain>
    </source>
</reference>
<dbReference type="RefSeq" id="WP_344982382.1">
    <property type="nucleotide sequence ID" value="NZ_BAAAVI010000168.1"/>
</dbReference>
<organism evidence="2 3">
    <name type="scientific">Streptosporangium fragile</name>
    <dbReference type="NCBI Taxonomy" id="46186"/>
    <lineage>
        <taxon>Bacteria</taxon>
        <taxon>Bacillati</taxon>
        <taxon>Actinomycetota</taxon>
        <taxon>Actinomycetes</taxon>
        <taxon>Streptosporangiales</taxon>
        <taxon>Streptosporangiaceae</taxon>
        <taxon>Streptosporangium</taxon>
    </lineage>
</organism>